<keyword evidence="1" id="KW-0813">Transport</keyword>
<dbReference type="SMART" id="SM00382">
    <property type="entry name" value="AAA"/>
    <property type="match status" value="1"/>
</dbReference>
<dbReference type="InterPro" id="IPR003593">
    <property type="entry name" value="AAA+_ATPase"/>
</dbReference>
<evidence type="ECO:0000256" key="3">
    <source>
        <dbReference type="ARBA" id="ARBA00022840"/>
    </source>
</evidence>
<accession>A0ABP8YKW6</accession>
<evidence type="ECO:0000313" key="5">
    <source>
        <dbReference type="EMBL" id="GAA4730982.1"/>
    </source>
</evidence>
<dbReference type="PROSITE" id="PS00211">
    <property type="entry name" value="ABC_TRANSPORTER_1"/>
    <property type="match status" value="1"/>
</dbReference>
<dbReference type="PANTHER" id="PTHR42788">
    <property type="entry name" value="TAURINE IMPORT ATP-BINDING PROTEIN-RELATED"/>
    <property type="match status" value="1"/>
</dbReference>
<dbReference type="EMBL" id="BAABKN010000009">
    <property type="protein sequence ID" value="GAA4730982.1"/>
    <property type="molecule type" value="Genomic_DNA"/>
</dbReference>
<organism evidence="5 6">
    <name type="scientific">Nocardioides endophyticus</name>
    <dbReference type="NCBI Taxonomy" id="1353775"/>
    <lineage>
        <taxon>Bacteria</taxon>
        <taxon>Bacillati</taxon>
        <taxon>Actinomycetota</taxon>
        <taxon>Actinomycetes</taxon>
        <taxon>Propionibacteriales</taxon>
        <taxon>Nocardioidaceae</taxon>
        <taxon>Nocardioides</taxon>
    </lineage>
</organism>
<evidence type="ECO:0000256" key="2">
    <source>
        <dbReference type="ARBA" id="ARBA00022741"/>
    </source>
</evidence>
<dbReference type="CDD" id="cd03293">
    <property type="entry name" value="ABC_NrtD_SsuB_transporters"/>
    <property type="match status" value="1"/>
</dbReference>
<dbReference type="Pfam" id="PF00005">
    <property type="entry name" value="ABC_tran"/>
    <property type="match status" value="1"/>
</dbReference>
<dbReference type="PROSITE" id="PS50893">
    <property type="entry name" value="ABC_TRANSPORTER_2"/>
    <property type="match status" value="1"/>
</dbReference>
<keyword evidence="2" id="KW-0547">Nucleotide-binding</keyword>
<reference evidence="6" key="1">
    <citation type="journal article" date="2019" name="Int. J. Syst. Evol. Microbiol.">
        <title>The Global Catalogue of Microorganisms (GCM) 10K type strain sequencing project: providing services to taxonomists for standard genome sequencing and annotation.</title>
        <authorList>
            <consortium name="The Broad Institute Genomics Platform"/>
            <consortium name="The Broad Institute Genome Sequencing Center for Infectious Disease"/>
            <person name="Wu L."/>
            <person name="Ma J."/>
        </authorList>
    </citation>
    <scope>NUCLEOTIDE SEQUENCE [LARGE SCALE GENOMIC DNA]</scope>
    <source>
        <strain evidence="6">JCM 18532</strain>
    </source>
</reference>
<dbReference type="InterPro" id="IPR050166">
    <property type="entry name" value="ABC_transporter_ATP-bind"/>
</dbReference>
<evidence type="ECO:0000256" key="1">
    <source>
        <dbReference type="ARBA" id="ARBA00022448"/>
    </source>
</evidence>
<gene>
    <name evidence="5" type="ORF">GCM10023350_12880</name>
</gene>
<dbReference type="Gene3D" id="3.40.50.300">
    <property type="entry name" value="P-loop containing nucleotide triphosphate hydrolases"/>
    <property type="match status" value="1"/>
</dbReference>
<keyword evidence="3 5" id="KW-0067">ATP-binding</keyword>
<dbReference type="PANTHER" id="PTHR42788:SF13">
    <property type="entry name" value="ALIPHATIC SULFONATES IMPORT ATP-BINDING PROTEIN SSUB"/>
    <property type="match status" value="1"/>
</dbReference>
<dbReference type="InterPro" id="IPR003439">
    <property type="entry name" value="ABC_transporter-like_ATP-bd"/>
</dbReference>
<dbReference type="GO" id="GO:0005524">
    <property type="term" value="F:ATP binding"/>
    <property type="evidence" value="ECO:0007669"/>
    <property type="project" value="UniProtKB-KW"/>
</dbReference>
<feature type="domain" description="ABC transporter" evidence="4">
    <location>
        <begin position="22"/>
        <end position="257"/>
    </location>
</feature>
<dbReference type="RefSeq" id="WP_345525883.1">
    <property type="nucleotide sequence ID" value="NZ_BAABKN010000009.1"/>
</dbReference>
<proteinExistence type="predicted"/>
<sequence>MSTHTATPPEQEATASPGQRILEVRELRKRYAADGPLVCDGLSFGVEEGEFVAIIGPSGCGKSTLLRMMSGLLAPSSGDVHLNGRRISGPPPEMALVFQDYTRSLYPWLTVEKNVRFPLAGNKRMAKSEKAERVGQALANVGLTGFEDYHPGQLSGGMQQRVAIARALAFQPQILLLDEPFASVDALTKEGLEDTLLDVRDRLRESGNTMLMVTHDIDEAIYLADRIVILSKPPCVVAEELRVDLPQPRSQVQTRSDPEFLRIRAYIHDVMGLTHQRQAVPGL</sequence>
<protein>
    <submittedName>
        <fullName evidence="5">ABC transporter ATP-binding protein</fullName>
    </submittedName>
</protein>
<evidence type="ECO:0000313" key="6">
    <source>
        <dbReference type="Proteomes" id="UP001499882"/>
    </source>
</evidence>
<name>A0ABP8YKW6_9ACTN</name>
<dbReference type="InterPro" id="IPR017871">
    <property type="entry name" value="ABC_transporter-like_CS"/>
</dbReference>
<comment type="caution">
    <text evidence="5">The sequence shown here is derived from an EMBL/GenBank/DDBJ whole genome shotgun (WGS) entry which is preliminary data.</text>
</comment>
<dbReference type="InterPro" id="IPR027417">
    <property type="entry name" value="P-loop_NTPase"/>
</dbReference>
<evidence type="ECO:0000259" key="4">
    <source>
        <dbReference type="PROSITE" id="PS50893"/>
    </source>
</evidence>
<dbReference type="SUPFAM" id="SSF52540">
    <property type="entry name" value="P-loop containing nucleoside triphosphate hydrolases"/>
    <property type="match status" value="1"/>
</dbReference>
<keyword evidence="6" id="KW-1185">Reference proteome</keyword>
<dbReference type="Proteomes" id="UP001499882">
    <property type="component" value="Unassembled WGS sequence"/>
</dbReference>